<dbReference type="AlphaFoldDB" id="A0A5C6YUY2"/>
<feature type="transmembrane region" description="Helical" evidence="1">
    <location>
        <begin position="41"/>
        <end position="63"/>
    </location>
</feature>
<accession>A0A5C6YUY2</accession>
<dbReference type="EMBL" id="VORT01000020">
    <property type="protein sequence ID" value="TXD71358.1"/>
    <property type="molecule type" value="Genomic_DNA"/>
</dbReference>
<dbReference type="Proteomes" id="UP000321497">
    <property type="component" value="Unassembled WGS sequence"/>
</dbReference>
<sequence>MKKSIKTILIIVISFGFYFFLDELYFIAIRKWLFDLTNQSGLIHIITYTISGIPLFFGTLLITTKLQNMFFKAFIKDHFLRKTYIIPFYLFAISISNSLDCFFNFE</sequence>
<evidence type="ECO:0000256" key="1">
    <source>
        <dbReference type="SAM" id="Phobius"/>
    </source>
</evidence>
<comment type="caution">
    <text evidence="2">The sequence shown here is derived from an EMBL/GenBank/DDBJ whole genome shotgun (WGS) entry which is preliminary data.</text>
</comment>
<keyword evidence="3" id="KW-1185">Reference proteome</keyword>
<name>A0A5C6YUY2_9FLAO</name>
<organism evidence="2 3">
    <name type="scientific">Aequorivita antarctica</name>
    <dbReference type="NCBI Taxonomy" id="153266"/>
    <lineage>
        <taxon>Bacteria</taxon>
        <taxon>Pseudomonadati</taxon>
        <taxon>Bacteroidota</taxon>
        <taxon>Flavobacteriia</taxon>
        <taxon>Flavobacteriales</taxon>
        <taxon>Flavobacteriaceae</taxon>
        <taxon>Aequorivita</taxon>
    </lineage>
</organism>
<keyword evidence="1" id="KW-1133">Transmembrane helix</keyword>
<evidence type="ECO:0000313" key="2">
    <source>
        <dbReference type="EMBL" id="TXD71358.1"/>
    </source>
</evidence>
<proteinExistence type="predicted"/>
<keyword evidence="1" id="KW-0472">Membrane</keyword>
<keyword evidence="1" id="KW-0812">Transmembrane</keyword>
<feature type="transmembrane region" description="Helical" evidence="1">
    <location>
        <begin position="7"/>
        <end position="29"/>
    </location>
</feature>
<reference evidence="2 3" key="1">
    <citation type="submission" date="2019-08" db="EMBL/GenBank/DDBJ databases">
        <title>Genome of Aequorivita antarctica SW49 (type strain).</title>
        <authorList>
            <person name="Bowman J.P."/>
        </authorList>
    </citation>
    <scope>NUCLEOTIDE SEQUENCE [LARGE SCALE GENOMIC DNA]</scope>
    <source>
        <strain evidence="2 3">SW49</strain>
    </source>
</reference>
<gene>
    <name evidence="2" type="ORF">ESU54_17080</name>
</gene>
<protein>
    <submittedName>
        <fullName evidence="2">Uncharacterized protein</fullName>
    </submittedName>
</protein>
<evidence type="ECO:0000313" key="3">
    <source>
        <dbReference type="Proteomes" id="UP000321497"/>
    </source>
</evidence>
<feature type="transmembrane region" description="Helical" evidence="1">
    <location>
        <begin position="84"/>
        <end position="105"/>
    </location>
</feature>
<dbReference type="RefSeq" id="WP_146848160.1">
    <property type="nucleotide sequence ID" value="NZ_VORT01000020.1"/>
</dbReference>